<evidence type="ECO:0000259" key="4">
    <source>
        <dbReference type="PROSITE" id="PS50800"/>
    </source>
</evidence>
<feature type="region of interest" description="Disordered" evidence="3">
    <location>
        <begin position="1"/>
        <end position="337"/>
    </location>
</feature>
<dbReference type="InterPro" id="IPR052240">
    <property type="entry name" value="SAP_domain_ribonucleoprotein"/>
</dbReference>
<dbReference type="SUPFAM" id="SSF68906">
    <property type="entry name" value="SAP domain"/>
    <property type="match status" value="1"/>
</dbReference>
<dbReference type="InterPro" id="IPR036361">
    <property type="entry name" value="SAP_dom_sf"/>
</dbReference>
<evidence type="ECO:0000313" key="6">
    <source>
        <dbReference type="Proteomes" id="UP000247409"/>
    </source>
</evidence>
<name>A0A2V3J3P9_9FLOR</name>
<dbReference type="GO" id="GO:0016973">
    <property type="term" value="P:poly(A)+ mRNA export from nucleus"/>
    <property type="evidence" value="ECO:0007669"/>
    <property type="project" value="TreeGrafter"/>
</dbReference>
<keyword evidence="1" id="KW-0597">Phosphoprotein</keyword>
<dbReference type="EMBL" id="NBIV01000017">
    <property type="protein sequence ID" value="PXF48010.1"/>
    <property type="molecule type" value="Genomic_DNA"/>
</dbReference>
<dbReference type="Pfam" id="PF02037">
    <property type="entry name" value="SAP"/>
    <property type="match status" value="1"/>
</dbReference>
<dbReference type="OrthoDB" id="79455at2759"/>
<feature type="compositionally biased region" description="Polar residues" evidence="3">
    <location>
        <begin position="178"/>
        <end position="190"/>
    </location>
</feature>
<feature type="compositionally biased region" description="Basic and acidic residues" evidence="3">
    <location>
        <begin position="279"/>
        <end position="296"/>
    </location>
</feature>
<feature type="compositionally biased region" description="Basic residues" evidence="3">
    <location>
        <begin position="326"/>
        <end position="337"/>
    </location>
</feature>
<evidence type="ECO:0000256" key="3">
    <source>
        <dbReference type="SAM" id="MobiDB-lite"/>
    </source>
</evidence>
<evidence type="ECO:0000313" key="5">
    <source>
        <dbReference type="EMBL" id="PXF48010.1"/>
    </source>
</evidence>
<feature type="compositionally biased region" description="Basic and acidic residues" evidence="3">
    <location>
        <begin position="70"/>
        <end position="132"/>
    </location>
</feature>
<proteinExistence type="inferred from homology"/>
<feature type="compositionally biased region" description="Polar residues" evidence="3">
    <location>
        <begin position="46"/>
        <end position="55"/>
    </location>
</feature>
<sequence length="337" mass="39052">MKLSKMRVADLRKELKRRGLDDKGTRPSLMKRLRDAMENDKKSTEEQAQNASNASIKHDAQPTEPNSTREYSDDRKKQRPNRLTDTEDRSNREHTEKAQNRTYERKGDDRRRYRRDDEHFDDDKRVLEENSRRNASHVKRQHREASDEEKEALEAPSSEDQALPVPETRSNEPEAKQNKTTGTENESSTPERGVKDLTQNGKPGKASHSPSKVNATCNIQNTRDTPTDERMRRRLERFGTVEKTETTDSLSEDEAIRRRRERFGIVSSSKTAEESGANKMDKSAKSEADQHEVEAAKRRRALKFGLESKKRDFSDAGLSPDEIEKRLKRQRRFQNVC</sequence>
<feature type="compositionally biased region" description="Basic and acidic residues" evidence="3">
    <location>
        <begin position="7"/>
        <end position="25"/>
    </location>
</feature>
<accession>A0A2V3J3P9</accession>
<dbReference type="PANTHER" id="PTHR46551:SF1">
    <property type="entry name" value="SAP DOMAIN-CONTAINING RIBONUCLEOPROTEIN"/>
    <property type="match status" value="1"/>
</dbReference>
<dbReference type="PANTHER" id="PTHR46551">
    <property type="entry name" value="SAP DOMAIN-CONTAINING RIBONUCLEOPROTEIN"/>
    <property type="match status" value="1"/>
</dbReference>
<dbReference type="AlphaFoldDB" id="A0A2V3J3P9"/>
<feature type="domain" description="SAP" evidence="4">
    <location>
        <begin position="3"/>
        <end position="37"/>
    </location>
</feature>
<evidence type="ECO:0000256" key="1">
    <source>
        <dbReference type="ARBA" id="ARBA00022553"/>
    </source>
</evidence>
<dbReference type="PROSITE" id="PS50800">
    <property type="entry name" value="SAP"/>
    <property type="match status" value="1"/>
</dbReference>
<reference evidence="5 6" key="1">
    <citation type="journal article" date="2018" name="Mol. Biol. Evol.">
        <title>Analysis of the draft genome of the red seaweed Gracilariopsis chorda provides insights into genome size evolution in Rhodophyta.</title>
        <authorList>
            <person name="Lee J."/>
            <person name="Yang E.C."/>
            <person name="Graf L."/>
            <person name="Yang J.H."/>
            <person name="Qiu H."/>
            <person name="Zel Zion U."/>
            <person name="Chan C.X."/>
            <person name="Stephens T.G."/>
            <person name="Weber A.P.M."/>
            <person name="Boo G.H."/>
            <person name="Boo S.M."/>
            <person name="Kim K.M."/>
            <person name="Shin Y."/>
            <person name="Jung M."/>
            <person name="Lee S.J."/>
            <person name="Yim H.S."/>
            <person name="Lee J.H."/>
            <person name="Bhattacharya D."/>
            <person name="Yoon H.S."/>
        </authorList>
    </citation>
    <scope>NUCLEOTIDE SEQUENCE [LARGE SCALE GENOMIC DNA]</scope>
    <source>
        <strain evidence="5 6">SKKU-2015</strain>
        <tissue evidence="5">Whole body</tissue>
    </source>
</reference>
<dbReference type="Proteomes" id="UP000247409">
    <property type="component" value="Unassembled WGS sequence"/>
</dbReference>
<evidence type="ECO:0000256" key="2">
    <source>
        <dbReference type="ARBA" id="ARBA00046328"/>
    </source>
</evidence>
<dbReference type="InterPro" id="IPR003034">
    <property type="entry name" value="SAP_dom"/>
</dbReference>
<feature type="compositionally biased region" description="Basic and acidic residues" evidence="3">
    <location>
        <begin position="32"/>
        <end position="45"/>
    </location>
</feature>
<comment type="similarity">
    <text evidence="2">Belongs to the SAP domain-containing ribonucleoprotein family.</text>
</comment>
<gene>
    <name evidence="5" type="ORF">BWQ96_02201</name>
</gene>
<dbReference type="STRING" id="448386.A0A2V3J3P9"/>
<feature type="compositionally biased region" description="Basic and acidic residues" evidence="3">
    <location>
        <begin position="225"/>
        <end position="246"/>
    </location>
</feature>
<keyword evidence="6" id="KW-1185">Reference proteome</keyword>
<dbReference type="Gene3D" id="1.10.720.30">
    <property type="entry name" value="SAP domain"/>
    <property type="match status" value="1"/>
</dbReference>
<dbReference type="SMART" id="SM00513">
    <property type="entry name" value="SAP"/>
    <property type="match status" value="1"/>
</dbReference>
<comment type="caution">
    <text evidence="5">The sequence shown here is derived from an EMBL/GenBank/DDBJ whole genome shotgun (WGS) entry which is preliminary data.</text>
</comment>
<dbReference type="GO" id="GO:0005634">
    <property type="term" value="C:nucleus"/>
    <property type="evidence" value="ECO:0007669"/>
    <property type="project" value="TreeGrafter"/>
</dbReference>
<organism evidence="5 6">
    <name type="scientific">Gracilariopsis chorda</name>
    <dbReference type="NCBI Taxonomy" id="448386"/>
    <lineage>
        <taxon>Eukaryota</taxon>
        <taxon>Rhodophyta</taxon>
        <taxon>Florideophyceae</taxon>
        <taxon>Rhodymeniophycidae</taxon>
        <taxon>Gracilariales</taxon>
        <taxon>Gracilariaceae</taxon>
        <taxon>Gracilariopsis</taxon>
    </lineage>
</organism>
<feature type="compositionally biased region" description="Polar residues" evidence="3">
    <location>
        <begin position="208"/>
        <end position="224"/>
    </location>
</feature>
<protein>
    <recommendedName>
        <fullName evidence="4">SAP domain-containing protein</fullName>
    </recommendedName>
</protein>